<dbReference type="SMART" id="SM00211">
    <property type="entry name" value="TY"/>
    <property type="match status" value="1"/>
</dbReference>
<evidence type="ECO:0000256" key="3">
    <source>
        <dbReference type="ARBA" id="ARBA00022737"/>
    </source>
</evidence>
<proteinExistence type="predicted"/>
<evidence type="ECO:0000259" key="6">
    <source>
        <dbReference type="PROSITE" id="PS51162"/>
    </source>
</evidence>
<dbReference type="Ensembl" id="ENSDCDT00010037033.1">
    <property type="protein sequence ID" value="ENSDCDP00010029847.1"/>
    <property type="gene ID" value="ENSDCDG00010019105.1"/>
</dbReference>
<accession>A0AAY4C9V9</accession>
<dbReference type="Pfam" id="PF00086">
    <property type="entry name" value="Thyroglobulin_1"/>
    <property type="match status" value="1"/>
</dbReference>
<dbReference type="GO" id="GO:0005615">
    <property type="term" value="C:extracellular space"/>
    <property type="evidence" value="ECO:0007669"/>
    <property type="project" value="TreeGrafter"/>
</dbReference>
<dbReference type="CDD" id="cd00191">
    <property type="entry name" value="TY"/>
    <property type="match status" value="1"/>
</dbReference>
<comment type="subcellular location">
    <subcellularLocation>
        <location evidence="1">Secreted</location>
    </subcellularLocation>
</comment>
<dbReference type="InterPro" id="IPR000716">
    <property type="entry name" value="Thyroglobulin_1"/>
</dbReference>
<comment type="caution">
    <text evidence="5">Lacks conserved residue(s) required for the propagation of feature annotation.</text>
</comment>
<keyword evidence="8" id="KW-1185">Reference proteome</keyword>
<keyword evidence="2" id="KW-0964">Secreted</keyword>
<dbReference type="PANTHER" id="PTHR12352">
    <property type="entry name" value="SECRETED MODULAR CALCIUM-BINDING PROTEIN"/>
    <property type="match status" value="1"/>
</dbReference>
<keyword evidence="4" id="KW-1015">Disulfide bond</keyword>
<feature type="domain" description="Thyroglobulin type-1" evidence="6">
    <location>
        <begin position="5"/>
        <end position="66"/>
    </location>
</feature>
<name>A0AAY4C9V9_9TELE</name>
<evidence type="ECO:0000256" key="5">
    <source>
        <dbReference type="PROSITE-ProRule" id="PRU00500"/>
    </source>
</evidence>
<dbReference type="AlphaFoldDB" id="A0AAY4C9V9"/>
<reference evidence="7" key="3">
    <citation type="submission" date="2025-09" db="UniProtKB">
        <authorList>
            <consortium name="Ensembl"/>
        </authorList>
    </citation>
    <scope>IDENTIFICATION</scope>
</reference>
<dbReference type="PANTHER" id="PTHR12352:SF3">
    <property type="entry name" value="NIDOGEN-2"/>
    <property type="match status" value="1"/>
</dbReference>
<dbReference type="GO" id="GO:0005604">
    <property type="term" value="C:basement membrane"/>
    <property type="evidence" value="ECO:0007669"/>
    <property type="project" value="TreeGrafter"/>
</dbReference>
<dbReference type="InterPro" id="IPR036857">
    <property type="entry name" value="Thyroglobulin_1_sf"/>
</dbReference>
<keyword evidence="3" id="KW-0677">Repeat</keyword>
<dbReference type="Proteomes" id="UP000694580">
    <property type="component" value="Chromosome 7"/>
</dbReference>
<reference evidence="7" key="2">
    <citation type="submission" date="2025-08" db="UniProtKB">
        <authorList>
            <consortium name="Ensembl"/>
        </authorList>
    </citation>
    <scope>IDENTIFICATION</scope>
</reference>
<evidence type="ECO:0000313" key="8">
    <source>
        <dbReference type="Proteomes" id="UP000694580"/>
    </source>
</evidence>
<evidence type="ECO:0000256" key="2">
    <source>
        <dbReference type="ARBA" id="ARBA00022525"/>
    </source>
</evidence>
<dbReference type="GeneTree" id="ENSGT00940000177230"/>
<dbReference type="PROSITE" id="PS00484">
    <property type="entry name" value="THYROGLOBULIN_1_1"/>
    <property type="match status" value="1"/>
</dbReference>
<sequence length="69" mass="7233">MNSGPTPCESERSAASQAANVFVATCDANGAYAPTQCQSDGQCWCVNSEGKEVFGTRQDGQPIKNCTTL</sequence>
<dbReference type="GO" id="GO:0007160">
    <property type="term" value="P:cell-matrix adhesion"/>
    <property type="evidence" value="ECO:0007669"/>
    <property type="project" value="TreeGrafter"/>
</dbReference>
<evidence type="ECO:0000313" key="7">
    <source>
        <dbReference type="Ensembl" id="ENSDCDP00010029847.1"/>
    </source>
</evidence>
<dbReference type="SUPFAM" id="SSF57610">
    <property type="entry name" value="Thyroglobulin type-1 domain"/>
    <property type="match status" value="1"/>
</dbReference>
<dbReference type="Gene3D" id="4.10.800.10">
    <property type="entry name" value="Thyroglobulin type-1"/>
    <property type="match status" value="1"/>
</dbReference>
<reference evidence="7 8" key="1">
    <citation type="submission" date="2020-06" db="EMBL/GenBank/DDBJ databases">
        <authorList>
            <consortium name="Wellcome Sanger Institute Data Sharing"/>
        </authorList>
    </citation>
    <scope>NUCLEOTIDE SEQUENCE [LARGE SCALE GENOMIC DNA]</scope>
</reference>
<dbReference type="InterPro" id="IPR051950">
    <property type="entry name" value="Dev_reg/Prot_inhib"/>
</dbReference>
<protein>
    <recommendedName>
        <fullName evidence="6">Thyroglobulin type-1 domain-containing protein</fullName>
    </recommendedName>
</protein>
<dbReference type="PROSITE" id="PS51162">
    <property type="entry name" value="THYROGLOBULIN_1_2"/>
    <property type="match status" value="1"/>
</dbReference>
<evidence type="ECO:0000256" key="4">
    <source>
        <dbReference type="ARBA" id="ARBA00023157"/>
    </source>
</evidence>
<evidence type="ECO:0000256" key="1">
    <source>
        <dbReference type="ARBA" id="ARBA00004613"/>
    </source>
</evidence>
<organism evidence="7 8">
    <name type="scientific">Denticeps clupeoides</name>
    <name type="common">denticle herring</name>
    <dbReference type="NCBI Taxonomy" id="299321"/>
    <lineage>
        <taxon>Eukaryota</taxon>
        <taxon>Metazoa</taxon>
        <taxon>Chordata</taxon>
        <taxon>Craniata</taxon>
        <taxon>Vertebrata</taxon>
        <taxon>Euteleostomi</taxon>
        <taxon>Actinopterygii</taxon>
        <taxon>Neopterygii</taxon>
        <taxon>Teleostei</taxon>
        <taxon>Clupei</taxon>
        <taxon>Clupeiformes</taxon>
        <taxon>Denticipitoidei</taxon>
        <taxon>Denticipitidae</taxon>
        <taxon>Denticeps</taxon>
    </lineage>
</organism>